<proteinExistence type="predicted"/>
<feature type="non-terminal residue" evidence="1">
    <location>
        <position position="1"/>
    </location>
</feature>
<protein>
    <submittedName>
        <fullName evidence="1">Uncharacterized protein</fullName>
    </submittedName>
</protein>
<gene>
    <name evidence="1" type="ORF">ALC60_01837</name>
</gene>
<dbReference type="EMBL" id="KQ982182">
    <property type="protein sequence ID" value="KYQ59251.1"/>
    <property type="molecule type" value="Genomic_DNA"/>
</dbReference>
<keyword evidence="2" id="KW-1185">Reference proteome</keyword>
<reference evidence="1 2" key="1">
    <citation type="submission" date="2015-09" db="EMBL/GenBank/DDBJ databases">
        <title>Trachymyrmex zeteki WGS genome.</title>
        <authorList>
            <person name="Nygaard S."/>
            <person name="Hu H."/>
            <person name="Boomsma J."/>
            <person name="Zhang G."/>
        </authorList>
    </citation>
    <scope>NUCLEOTIDE SEQUENCE [LARGE SCALE GENOMIC DNA]</scope>
    <source>
        <strain evidence="1">Tzet28-1</strain>
        <tissue evidence="1">Whole body</tissue>
    </source>
</reference>
<dbReference type="AlphaFoldDB" id="A0A151XFY2"/>
<organism evidence="1 2">
    <name type="scientific">Mycetomoellerius zeteki</name>
    <dbReference type="NCBI Taxonomy" id="64791"/>
    <lineage>
        <taxon>Eukaryota</taxon>
        <taxon>Metazoa</taxon>
        <taxon>Ecdysozoa</taxon>
        <taxon>Arthropoda</taxon>
        <taxon>Hexapoda</taxon>
        <taxon>Insecta</taxon>
        <taxon>Pterygota</taxon>
        <taxon>Neoptera</taxon>
        <taxon>Endopterygota</taxon>
        <taxon>Hymenoptera</taxon>
        <taxon>Apocrita</taxon>
        <taxon>Aculeata</taxon>
        <taxon>Formicoidea</taxon>
        <taxon>Formicidae</taxon>
        <taxon>Myrmicinae</taxon>
        <taxon>Mycetomoellerius</taxon>
    </lineage>
</organism>
<name>A0A151XFY2_9HYME</name>
<accession>A0A151XFY2</accession>
<dbReference type="Proteomes" id="UP000075809">
    <property type="component" value="Unassembled WGS sequence"/>
</dbReference>
<sequence length="92" mass="10431">LRNLRCKIPGNSIIMHVDKARDSNFEILEREAATCTPVTMRCRMRNRETGLKVIVTTGEPAARNATSMTRDWHLLENDQGTSPTGIPSERRH</sequence>
<evidence type="ECO:0000313" key="1">
    <source>
        <dbReference type="EMBL" id="KYQ59251.1"/>
    </source>
</evidence>
<evidence type="ECO:0000313" key="2">
    <source>
        <dbReference type="Proteomes" id="UP000075809"/>
    </source>
</evidence>